<accession>A0ABW1SLH9</accession>
<evidence type="ECO:0000313" key="3">
    <source>
        <dbReference type="Proteomes" id="UP001596171"/>
    </source>
</evidence>
<name>A0ABW1SLH9_9LACO</name>
<evidence type="ECO:0000313" key="2">
    <source>
        <dbReference type="EMBL" id="MFC6202576.1"/>
    </source>
</evidence>
<dbReference type="Pfam" id="PF23961">
    <property type="entry name" value="Phage_tail_terminator_9"/>
    <property type="match status" value="1"/>
</dbReference>
<feature type="domain" description="Phage neck terminator protein gp12-like" evidence="1">
    <location>
        <begin position="6"/>
        <end position="145"/>
    </location>
</feature>
<reference evidence="3" key="1">
    <citation type="journal article" date="2019" name="Int. J. Syst. Evol. Microbiol.">
        <title>The Global Catalogue of Microorganisms (GCM) 10K type strain sequencing project: providing services to taxonomists for standard genome sequencing and annotation.</title>
        <authorList>
            <consortium name="The Broad Institute Genomics Platform"/>
            <consortium name="The Broad Institute Genome Sequencing Center for Infectious Disease"/>
            <person name="Wu L."/>
            <person name="Ma J."/>
        </authorList>
    </citation>
    <scope>NUCLEOTIDE SEQUENCE [LARGE SCALE GENOMIC DNA]</scope>
    <source>
        <strain evidence="3">CCM 8930</strain>
    </source>
</reference>
<dbReference type="RefSeq" id="WP_137616574.1">
    <property type="nucleotide sequence ID" value="NZ_BJDI01000010.1"/>
</dbReference>
<gene>
    <name evidence="2" type="ORF">ACFP1L_11950</name>
</gene>
<dbReference type="NCBIfam" id="NF047498">
    <property type="entry name" value="LIC_12616_fam"/>
    <property type="match status" value="1"/>
</dbReference>
<keyword evidence="3" id="KW-1185">Reference proteome</keyword>
<dbReference type="EMBL" id="JBHSSE010000024">
    <property type="protein sequence ID" value="MFC6202576.1"/>
    <property type="molecule type" value="Genomic_DNA"/>
</dbReference>
<proteinExistence type="predicted"/>
<organism evidence="2 3">
    <name type="scientific">Lactiplantibacillus nangangensis</name>
    <dbReference type="NCBI Taxonomy" id="2559917"/>
    <lineage>
        <taxon>Bacteria</taxon>
        <taxon>Bacillati</taxon>
        <taxon>Bacillota</taxon>
        <taxon>Bacilli</taxon>
        <taxon>Lactobacillales</taxon>
        <taxon>Lactobacillaceae</taxon>
        <taxon>Lactiplantibacillus</taxon>
    </lineage>
</organism>
<dbReference type="Proteomes" id="UP001596171">
    <property type="component" value="Unassembled WGS sequence"/>
</dbReference>
<protein>
    <submittedName>
        <fullName evidence="2">LIC_12616 family protein</fullName>
    </submittedName>
</protein>
<comment type="caution">
    <text evidence="2">The sequence shown here is derived from an EMBL/GenBank/DDBJ whole genome shotgun (WGS) entry which is preliminary data.</text>
</comment>
<dbReference type="InterPro" id="IPR057087">
    <property type="entry name" value="Gp12-like"/>
</dbReference>
<sequence length="150" mass="17126">MLVDLLIAQIKNLTGCETVETDYSGPQPTYPFFSYKITTPYIQIVQQMTEHEPFELTVSINAHADNTIQSLQLATSLAKQLKTEQVRQKLRIESVVVVDIDSMTNRSAFQSDDYERITGFDIHLRVVDNFEEDTLQVNKVNLDGKSIKKE</sequence>
<evidence type="ECO:0000259" key="1">
    <source>
        <dbReference type="Pfam" id="PF23961"/>
    </source>
</evidence>